<dbReference type="SUPFAM" id="SSF51445">
    <property type="entry name" value="(Trans)glycosidases"/>
    <property type="match status" value="1"/>
</dbReference>
<dbReference type="Pfam" id="PF00150">
    <property type="entry name" value="Cellulase"/>
    <property type="match status" value="1"/>
</dbReference>
<keyword evidence="7" id="KW-1185">Reference proteome</keyword>
<dbReference type="GO" id="GO:0009986">
    <property type="term" value="C:cell surface"/>
    <property type="evidence" value="ECO:0007669"/>
    <property type="project" value="TreeGrafter"/>
</dbReference>
<dbReference type="PANTHER" id="PTHR31297">
    <property type="entry name" value="GLUCAN ENDO-1,6-BETA-GLUCOSIDASE B"/>
    <property type="match status" value="1"/>
</dbReference>
<dbReference type="eggNOG" id="ENOG502RDG8">
    <property type="taxonomic scope" value="Eukaryota"/>
</dbReference>
<dbReference type="RefSeq" id="XP_007388594.1">
    <property type="nucleotide sequence ID" value="XM_007388532.1"/>
</dbReference>
<dbReference type="FunFam" id="3.20.20.80:FF:000130">
    <property type="entry name" value="Endoglucanase C"/>
    <property type="match status" value="1"/>
</dbReference>
<evidence type="ECO:0000256" key="1">
    <source>
        <dbReference type="ARBA" id="ARBA00005641"/>
    </source>
</evidence>
<feature type="domain" description="Glycoside hydrolase family 5" evidence="5">
    <location>
        <begin position="78"/>
        <end position="338"/>
    </location>
</feature>
<dbReference type="HOGENOM" id="CLU_031875_1_1_1"/>
<dbReference type="EMBL" id="JH687556">
    <property type="protein sequence ID" value="EIN04123.1"/>
    <property type="molecule type" value="Genomic_DNA"/>
</dbReference>
<reference evidence="7" key="1">
    <citation type="journal article" date="2012" name="Science">
        <title>The Paleozoic origin of enzymatic lignin decomposition reconstructed from 31 fungal genomes.</title>
        <authorList>
            <person name="Floudas D."/>
            <person name="Binder M."/>
            <person name="Riley R."/>
            <person name="Barry K."/>
            <person name="Blanchette R.A."/>
            <person name="Henrissat B."/>
            <person name="Martinez A.T."/>
            <person name="Otillar R."/>
            <person name="Spatafora J.W."/>
            <person name="Yadav J.S."/>
            <person name="Aerts A."/>
            <person name="Benoit I."/>
            <person name="Boyd A."/>
            <person name="Carlson A."/>
            <person name="Copeland A."/>
            <person name="Coutinho P.M."/>
            <person name="de Vries R.P."/>
            <person name="Ferreira P."/>
            <person name="Findley K."/>
            <person name="Foster B."/>
            <person name="Gaskell J."/>
            <person name="Glotzer D."/>
            <person name="Gorecki P."/>
            <person name="Heitman J."/>
            <person name="Hesse C."/>
            <person name="Hori C."/>
            <person name="Igarashi K."/>
            <person name="Jurgens J.A."/>
            <person name="Kallen N."/>
            <person name="Kersten P."/>
            <person name="Kohler A."/>
            <person name="Kuees U."/>
            <person name="Kumar T.K.A."/>
            <person name="Kuo A."/>
            <person name="LaButti K."/>
            <person name="Larrondo L.F."/>
            <person name="Lindquist E."/>
            <person name="Ling A."/>
            <person name="Lombard V."/>
            <person name="Lucas S."/>
            <person name="Lundell T."/>
            <person name="Martin R."/>
            <person name="McLaughlin D.J."/>
            <person name="Morgenstern I."/>
            <person name="Morin E."/>
            <person name="Murat C."/>
            <person name="Nagy L.G."/>
            <person name="Nolan M."/>
            <person name="Ohm R.A."/>
            <person name="Patyshakuliyeva A."/>
            <person name="Rokas A."/>
            <person name="Ruiz-Duenas F.J."/>
            <person name="Sabat G."/>
            <person name="Salamov A."/>
            <person name="Samejima M."/>
            <person name="Schmutz J."/>
            <person name="Slot J.C."/>
            <person name="St John F."/>
            <person name="Stenlid J."/>
            <person name="Sun H."/>
            <person name="Sun S."/>
            <person name="Syed K."/>
            <person name="Tsang A."/>
            <person name="Wiebenga A."/>
            <person name="Young D."/>
            <person name="Pisabarro A."/>
            <person name="Eastwood D.C."/>
            <person name="Martin F."/>
            <person name="Cullen D."/>
            <person name="Grigoriev I.V."/>
            <person name="Hibbett D.S."/>
        </authorList>
    </citation>
    <scope>NUCLEOTIDE SEQUENCE [LARGE SCALE GENOMIC DNA]</scope>
    <source>
        <strain evidence="7">HHB-11173 SS5</strain>
    </source>
</reference>
<dbReference type="PANTHER" id="PTHR31297:SF13">
    <property type="entry name" value="PUTATIVE-RELATED"/>
    <property type="match status" value="1"/>
</dbReference>
<protein>
    <submittedName>
        <fullName evidence="6">Glycoside hydrolase family 5 protein</fullName>
    </submittedName>
</protein>
<keyword evidence="3 4" id="KW-0326">Glycosidase</keyword>
<gene>
    <name evidence="6" type="ORF">PUNSTDRAFT_116613</name>
</gene>
<dbReference type="OMA" id="NTERYQV"/>
<keyword evidence="2 4" id="KW-0378">Hydrolase</keyword>
<evidence type="ECO:0000256" key="3">
    <source>
        <dbReference type="ARBA" id="ARBA00023295"/>
    </source>
</evidence>
<dbReference type="Proteomes" id="UP000054196">
    <property type="component" value="Unassembled WGS sequence"/>
</dbReference>
<accession>R7S1L6</accession>
<evidence type="ECO:0000313" key="7">
    <source>
        <dbReference type="Proteomes" id="UP000054196"/>
    </source>
</evidence>
<dbReference type="GO" id="GO:0005576">
    <property type="term" value="C:extracellular region"/>
    <property type="evidence" value="ECO:0007669"/>
    <property type="project" value="TreeGrafter"/>
</dbReference>
<comment type="similarity">
    <text evidence="1 4">Belongs to the glycosyl hydrolase 5 (cellulase A) family.</text>
</comment>
<name>R7S1L6_PUNST</name>
<dbReference type="InterPro" id="IPR017853">
    <property type="entry name" value="GH"/>
</dbReference>
<proteinExistence type="inferred from homology"/>
<dbReference type="InterPro" id="IPR001547">
    <property type="entry name" value="Glyco_hydro_5"/>
</dbReference>
<evidence type="ECO:0000256" key="4">
    <source>
        <dbReference type="RuleBase" id="RU361153"/>
    </source>
</evidence>
<evidence type="ECO:0000259" key="5">
    <source>
        <dbReference type="Pfam" id="PF00150"/>
    </source>
</evidence>
<dbReference type="GO" id="GO:0009251">
    <property type="term" value="P:glucan catabolic process"/>
    <property type="evidence" value="ECO:0007669"/>
    <property type="project" value="TreeGrafter"/>
</dbReference>
<evidence type="ECO:0000313" key="6">
    <source>
        <dbReference type="EMBL" id="EIN04123.1"/>
    </source>
</evidence>
<dbReference type="KEGG" id="psq:PUNSTDRAFT_116613"/>
<dbReference type="OrthoDB" id="1887033at2759"/>
<organism evidence="6 7">
    <name type="scientific">Punctularia strigosozonata (strain HHB-11173)</name>
    <name type="common">White-rot fungus</name>
    <dbReference type="NCBI Taxonomy" id="741275"/>
    <lineage>
        <taxon>Eukaryota</taxon>
        <taxon>Fungi</taxon>
        <taxon>Dikarya</taxon>
        <taxon>Basidiomycota</taxon>
        <taxon>Agaricomycotina</taxon>
        <taxon>Agaricomycetes</taxon>
        <taxon>Corticiales</taxon>
        <taxon>Punctulariaceae</taxon>
        <taxon>Punctularia</taxon>
    </lineage>
</organism>
<dbReference type="AlphaFoldDB" id="R7S1L6"/>
<dbReference type="GeneID" id="18876825"/>
<sequence length="475" mass="55699">MAFIKVSGTKLVDKDGKEIILRGAGLGGWMNMENFMTGYPGTEYQIRTALAEVIGPEKSEFFFDKFLEYFFSEDDVIFFKQLGLNCIRIPFNYRHFEDDMNPRVLKTSGFKHLDRVIDACAKHGIYTILDLHTAPGGQNTDWHSDAGTHIANLWIHKDFQDRVIWLWEQLAEHYKDNAWIAGYNPLNEPTDPSQSRLIEFYGRVHKAIRKIDPYHAIFFDGNTFASDFSHFGDAHKDWDNTAYAIHDYTLFGFPASPESYVSSDVQKRRLRRSYEKKREWMDQNGLCVWNGEWGPVYARKQYEGERTDAINTERFRVLKDQLEMYNKDRLSWSIWLYKDIGFQGMVYVSLDTPYMKHFKDFLAKKHRLAVDAWGTDTSAVQHIYQPLIDHIAQEFDEEHQHLYPWPVWKMSDRVGRLSRCILVAEYLVKEWAEHFKGMDEAQLDELAQSFKFSNCLHRDALNKILTENASLVAEQ</sequence>
<dbReference type="Gene3D" id="3.20.20.80">
    <property type="entry name" value="Glycosidases"/>
    <property type="match status" value="1"/>
</dbReference>
<dbReference type="InterPro" id="IPR050386">
    <property type="entry name" value="Glycosyl_hydrolase_5"/>
</dbReference>
<evidence type="ECO:0000256" key="2">
    <source>
        <dbReference type="ARBA" id="ARBA00022801"/>
    </source>
</evidence>
<dbReference type="GO" id="GO:0008422">
    <property type="term" value="F:beta-glucosidase activity"/>
    <property type="evidence" value="ECO:0007669"/>
    <property type="project" value="TreeGrafter"/>
</dbReference>